<evidence type="ECO:0000256" key="1">
    <source>
        <dbReference type="ARBA" id="ARBA00004141"/>
    </source>
</evidence>
<dbReference type="Pfam" id="PF01545">
    <property type="entry name" value="Cation_efflux"/>
    <property type="match status" value="1"/>
</dbReference>
<feature type="transmembrane region" description="Helical" evidence="9">
    <location>
        <begin position="762"/>
        <end position="791"/>
    </location>
</feature>
<evidence type="ECO:0000259" key="10">
    <source>
        <dbReference type="Pfam" id="PF01545"/>
    </source>
</evidence>
<dbReference type="SUPFAM" id="SSF160240">
    <property type="entry name" value="Cation efflux protein cytoplasmic domain-like"/>
    <property type="match status" value="1"/>
</dbReference>
<keyword evidence="5" id="KW-0862">Zinc</keyword>
<feature type="domain" description="Cation efflux protein cytoplasmic" evidence="11">
    <location>
        <begin position="239"/>
        <end position="314"/>
    </location>
</feature>
<dbReference type="Proteomes" id="UP000325902">
    <property type="component" value="Unassembled WGS sequence"/>
</dbReference>
<dbReference type="SUPFAM" id="SSF161111">
    <property type="entry name" value="Cation efflux protein transmembrane domain-like"/>
    <property type="match status" value="1"/>
</dbReference>
<evidence type="ECO:0000256" key="7">
    <source>
        <dbReference type="ARBA" id="ARBA00023136"/>
    </source>
</evidence>
<dbReference type="PANTHER" id="PTHR45820:SF5">
    <property type="entry name" value="DIFFUSION FACILITATOR FAMILY METAL ION TRANSPORTER, PUTATIVE-RELATED"/>
    <property type="match status" value="1"/>
</dbReference>
<dbReference type="NCBIfam" id="TIGR01297">
    <property type="entry name" value="CDF"/>
    <property type="match status" value="1"/>
</dbReference>
<dbReference type="GO" id="GO:0005385">
    <property type="term" value="F:zinc ion transmembrane transporter activity"/>
    <property type="evidence" value="ECO:0007669"/>
    <property type="project" value="TreeGrafter"/>
</dbReference>
<proteinExistence type="inferred from homology"/>
<keyword evidence="13" id="KW-1185">Reference proteome</keyword>
<sequence>MFKSLTRKQRLSLTIAISFTFFVAEISAGFYTRSLALVADAFHYATERGQSPQGFSFGWARAQLLGAFFNGVFLLALGVSIFLQSIERFISLEHINNPMIVLIIGCVGLTLNIITAAFLHEHDHDHGHGGHAHSHDVSGEQADAMELPEGHDHAEHLHLTAELKPPGYDLGIMGVVIHVLGDAFNNIAVIVAALIIWLVKSDMRFYADPALSTLIAIMILASAIPLTKRSGTILLQSAPPGVRIDDVKHDLESIPNIHSIHELHIWRLDQKKAIASAHVVVSEDTSLAAFMQKAQTVAECLHAYGIHSATLQPELVVPPASQMVVSGGEEQGVGAVFAVASTYSSRISSITGNEVLLAGRGGCSMLEFTAGSGAAELVFYLPPISSALSASTEYVQQCYSGNSSGACGNFVRSSIPTKVNQTAACPFDPKICKTQDSNILLDTGYLDTRDDFGINLKKTGQFSYRRVLHCAPLVTEGYQAKLSDINASAVRQDDEMFYFYGNTVLHNYTHRHPIGKWWKNFLQEEPGFTVTTIGATTLNGSWIKGSLWGWEPIEELRRPDSEVFIVFLSTNRYPFVGNSSDIWYSANTPVPDEDSKWTTVPLYQSDEAASPLGCAEQHQYCNPSLPDGENCTPLFGSVENVNFSMLWPDYSEFHIAGWFANVPMSLDTRTMMITSMVKAESLDSHSGNGWGLQGKIADDQWQLDVQKWHNISLARIQQRFVDTTTGSSDPTLREMLYPPPDEDYRAQSCHSQLVRSTAYTNFSILGLIIIFAVGGLIILLSWLLEPLTACVQQRRRRRRHHHNQQKHTYSRIEWNLNDTLQLQRLAHEEAGFGSWRHCDEGVPVTKRGDQLGVMDLDDLAHPRLKAPPLAPLQEEVALEGMGGGDGKLGAAEGGGDGASV</sequence>
<dbReference type="InterPro" id="IPR058533">
    <property type="entry name" value="Cation_efflux_TM"/>
</dbReference>
<organism evidence="12 13">
    <name type="scientific">Lasiodiplodia theobromae</name>
    <dbReference type="NCBI Taxonomy" id="45133"/>
    <lineage>
        <taxon>Eukaryota</taxon>
        <taxon>Fungi</taxon>
        <taxon>Dikarya</taxon>
        <taxon>Ascomycota</taxon>
        <taxon>Pezizomycotina</taxon>
        <taxon>Dothideomycetes</taxon>
        <taxon>Dothideomycetes incertae sedis</taxon>
        <taxon>Botryosphaeriales</taxon>
        <taxon>Botryosphaeriaceae</taxon>
        <taxon>Lasiodiplodia</taxon>
    </lineage>
</organism>
<dbReference type="PANTHER" id="PTHR45820">
    <property type="entry name" value="FI23527P1"/>
    <property type="match status" value="1"/>
</dbReference>
<evidence type="ECO:0000259" key="11">
    <source>
        <dbReference type="Pfam" id="PF16916"/>
    </source>
</evidence>
<reference evidence="12 13" key="1">
    <citation type="journal article" date="2019" name="Sci. Rep.">
        <title>A multi-omics analysis of the grapevine pathogen Lasiodiplodia theobromae reveals that temperature affects the expression of virulence- and pathogenicity-related genes.</title>
        <authorList>
            <person name="Felix C."/>
            <person name="Meneses R."/>
            <person name="Goncalves M.F.M."/>
            <person name="Tilleman L."/>
            <person name="Duarte A.S."/>
            <person name="Jorrin-Novo J.V."/>
            <person name="Van de Peer Y."/>
            <person name="Deforce D."/>
            <person name="Van Nieuwerburgh F."/>
            <person name="Esteves A.C."/>
            <person name="Alves A."/>
        </authorList>
    </citation>
    <scope>NUCLEOTIDE SEQUENCE [LARGE SCALE GENOMIC DNA]</scope>
    <source>
        <strain evidence="12 13">LA-SOL3</strain>
    </source>
</reference>
<protein>
    <submittedName>
        <fullName evidence="12">Zinc/cadmium resistance protein</fullName>
    </submittedName>
</protein>
<evidence type="ECO:0000256" key="6">
    <source>
        <dbReference type="ARBA" id="ARBA00022989"/>
    </source>
</evidence>
<comment type="caution">
    <text evidence="12">The sequence shown here is derived from an EMBL/GenBank/DDBJ whole genome shotgun (WGS) entry which is preliminary data.</text>
</comment>
<feature type="transmembrane region" description="Helical" evidence="9">
    <location>
        <begin position="98"/>
        <end position="119"/>
    </location>
</feature>
<comment type="subcellular location">
    <subcellularLocation>
        <location evidence="1">Membrane</location>
        <topology evidence="1">Multi-pass membrane protein</topology>
    </subcellularLocation>
</comment>
<dbReference type="EMBL" id="VCHE01000047">
    <property type="protein sequence ID" value="KAB2574146.1"/>
    <property type="molecule type" value="Genomic_DNA"/>
</dbReference>
<keyword evidence="6 9" id="KW-1133">Transmembrane helix</keyword>
<feature type="transmembrane region" description="Helical" evidence="9">
    <location>
        <begin position="65"/>
        <end position="86"/>
    </location>
</feature>
<feature type="transmembrane region" description="Helical" evidence="9">
    <location>
        <begin position="172"/>
        <end position="198"/>
    </location>
</feature>
<dbReference type="Pfam" id="PF16916">
    <property type="entry name" value="ZT_dimer"/>
    <property type="match status" value="1"/>
</dbReference>
<dbReference type="AlphaFoldDB" id="A0A5N5D8I9"/>
<dbReference type="GO" id="GO:0006882">
    <property type="term" value="P:intracellular zinc ion homeostasis"/>
    <property type="evidence" value="ECO:0007669"/>
    <property type="project" value="TreeGrafter"/>
</dbReference>
<gene>
    <name evidence="12" type="primary">ZRC1</name>
    <name evidence="12" type="ORF">DBV05_g7168</name>
</gene>
<feature type="domain" description="Cation efflux protein transmembrane" evidence="10">
    <location>
        <begin position="13"/>
        <end position="235"/>
    </location>
</feature>
<evidence type="ECO:0000256" key="2">
    <source>
        <dbReference type="ARBA" id="ARBA00008873"/>
    </source>
</evidence>
<evidence type="ECO:0000256" key="3">
    <source>
        <dbReference type="ARBA" id="ARBA00022448"/>
    </source>
</evidence>
<comment type="similarity">
    <text evidence="2">Belongs to the cation diffusion facilitator (CDF) transporter (TC 2.A.4) family. SLC30A subfamily.</text>
</comment>
<evidence type="ECO:0000313" key="13">
    <source>
        <dbReference type="Proteomes" id="UP000325902"/>
    </source>
</evidence>
<evidence type="ECO:0000256" key="8">
    <source>
        <dbReference type="SAM" id="MobiDB-lite"/>
    </source>
</evidence>
<feature type="transmembrane region" description="Helical" evidence="9">
    <location>
        <begin position="205"/>
        <end position="226"/>
    </location>
</feature>
<dbReference type="InterPro" id="IPR002524">
    <property type="entry name" value="Cation_efflux"/>
</dbReference>
<evidence type="ECO:0000256" key="4">
    <source>
        <dbReference type="ARBA" id="ARBA00022692"/>
    </source>
</evidence>
<keyword evidence="7 9" id="KW-0472">Membrane</keyword>
<dbReference type="Gene3D" id="1.20.1510.10">
    <property type="entry name" value="Cation efflux protein transmembrane domain"/>
    <property type="match status" value="1"/>
</dbReference>
<dbReference type="InterPro" id="IPR027470">
    <property type="entry name" value="Cation_efflux_CTD"/>
</dbReference>
<keyword evidence="3" id="KW-0813">Transport</keyword>
<evidence type="ECO:0000256" key="5">
    <source>
        <dbReference type="ARBA" id="ARBA00022833"/>
    </source>
</evidence>
<evidence type="ECO:0000313" key="12">
    <source>
        <dbReference type="EMBL" id="KAB2574146.1"/>
    </source>
</evidence>
<dbReference type="GO" id="GO:0016020">
    <property type="term" value="C:membrane"/>
    <property type="evidence" value="ECO:0007669"/>
    <property type="project" value="UniProtKB-SubCell"/>
</dbReference>
<evidence type="ECO:0000256" key="9">
    <source>
        <dbReference type="SAM" id="Phobius"/>
    </source>
</evidence>
<dbReference type="InterPro" id="IPR027469">
    <property type="entry name" value="Cation_efflux_TMD_sf"/>
</dbReference>
<keyword evidence="4 9" id="KW-0812">Transmembrane</keyword>
<dbReference type="InterPro" id="IPR036837">
    <property type="entry name" value="Cation_efflux_CTD_sf"/>
</dbReference>
<name>A0A5N5D8I9_9PEZI</name>
<accession>A0A5N5D8I9</accession>
<feature type="region of interest" description="Disordered" evidence="8">
    <location>
        <begin position="880"/>
        <end position="900"/>
    </location>
</feature>
<dbReference type="OrthoDB" id="9944568at2759"/>